<dbReference type="EMBL" id="VIEB01000070">
    <property type="protein sequence ID" value="TQE08543.1"/>
    <property type="molecule type" value="Genomic_DNA"/>
</dbReference>
<evidence type="ECO:0000313" key="2">
    <source>
        <dbReference type="Proteomes" id="UP000315295"/>
    </source>
</evidence>
<dbReference type="Proteomes" id="UP000315295">
    <property type="component" value="Unassembled WGS sequence"/>
</dbReference>
<keyword evidence="2" id="KW-1185">Reference proteome</keyword>
<gene>
    <name evidence="1" type="ORF">C1H46_005849</name>
</gene>
<dbReference type="STRING" id="106549.A0A540ND66"/>
<comment type="caution">
    <text evidence="1">The sequence shown here is derived from an EMBL/GenBank/DDBJ whole genome shotgun (WGS) entry which is preliminary data.</text>
</comment>
<evidence type="ECO:0000313" key="1">
    <source>
        <dbReference type="EMBL" id="TQE08543.1"/>
    </source>
</evidence>
<sequence length="74" mass="8590">MVVKMMRWRPWPPLMTKKYEVRLVVRRLKGWELMREGAGGASPQDKEKGDKWTMEIRWKGSKVMVGTDEAAIAA</sequence>
<dbReference type="AlphaFoldDB" id="A0A540ND66"/>
<organism evidence="1 2">
    <name type="scientific">Malus baccata</name>
    <name type="common">Siberian crab apple</name>
    <name type="synonym">Pyrus baccata</name>
    <dbReference type="NCBI Taxonomy" id="106549"/>
    <lineage>
        <taxon>Eukaryota</taxon>
        <taxon>Viridiplantae</taxon>
        <taxon>Streptophyta</taxon>
        <taxon>Embryophyta</taxon>
        <taxon>Tracheophyta</taxon>
        <taxon>Spermatophyta</taxon>
        <taxon>Magnoliopsida</taxon>
        <taxon>eudicotyledons</taxon>
        <taxon>Gunneridae</taxon>
        <taxon>Pentapetalae</taxon>
        <taxon>rosids</taxon>
        <taxon>fabids</taxon>
        <taxon>Rosales</taxon>
        <taxon>Rosaceae</taxon>
        <taxon>Amygdaloideae</taxon>
        <taxon>Maleae</taxon>
        <taxon>Malus</taxon>
    </lineage>
</organism>
<reference evidence="1 2" key="1">
    <citation type="journal article" date="2019" name="G3 (Bethesda)">
        <title>Sequencing of a Wild Apple (Malus baccata) Genome Unravels the Differences Between Cultivated and Wild Apple Species Regarding Disease Resistance and Cold Tolerance.</title>
        <authorList>
            <person name="Chen X."/>
        </authorList>
    </citation>
    <scope>NUCLEOTIDE SEQUENCE [LARGE SCALE GENOMIC DNA]</scope>
    <source>
        <strain evidence="2">cv. Shandingzi</strain>
        <tissue evidence="1">Leaves</tissue>
    </source>
</reference>
<name>A0A540ND66_MALBA</name>
<protein>
    <submittedName>
        <fullName evidence="1">Uncharacterized protein</fullName>
    </submittedName>
</protein>
<proteinExistence type="predicted"/>
<accession>A0A540ND66</accession>